<dbReference type="SUPFAM" id="SSF52540">
    <property type="entry name" value="P-loop containing nucleoside triphosphate hydrolases"/>
    <property type="match status" value="1"/>
</dbReference>
<feature type="binding site" evidence="11">
    <location>
        <begin position="10"/>
        <end position="17"/>
    </location>
    <ligand>
        <name>ATP</name>
        <dbReference type="ChEBI" id="CHEBI:30616"/>
    </ligand>
</feature>
<keyword evidence="14" id="KW-1185">Reference proteome</keyword>
<dbReference type="GO" id="GO:0005524">
    <property type="term" value="F:ATP binding"/>
    <property type="evidence" value="ECO:0007669"/>
    <property type="project" value="UniProtKB-UniRule"/>
</dbReference>
<evidence type="ECO:0000256" key="6">
    <source>
        <dbReference type="ARBA" id="ARBA00022741"/>
    </source>
</evidence>
<sequence length="206" mass="23427">MKGKFITFEGTEGSGKTSVIKKVKIELENLGYKVLTTREPGGIKISEQIRSILLDKENQEMDSKTEALLFAASRRQHLVEIIIPALKNGYVVLCDRFVDSSLIYQGIAREIGIDQVYDINYFAIEDALPDLTIFVDVRPEVGLERVFSTPGREVNRLDLEDLDFHQKIYQGYLGLVQKYDRIKCVNGEQSLDKVVEDTIELIKLIL</sequence>
<dbReference type="NCBIfam" id="TIGR00041">
    <property type="entry name" value="DTMP_kinase"/>
    <property type="match status" value="1"/>
</dbReference>
<evidence type="ECO:0000256" key="1">
    <source>
        <dbReference type="ARBA" id="ARBA00009776"/>
    </source>
</evidence>
<evidence type="ECO:0000256" key="11">
    <source>
        <dbReference type="HAMAP-Rule" id="MF_00165"/>
    </source>
</evidence>
<evidence type="ECO:0000256" key="10">
    <source>
        <dbReference type="ARBA" id="ARBA00057735"/>
    </source>
</evidence>
<evidence type="ECO:0000256" key="7">
    <source>
        <dbReference type="ARBA" id="ARBA00022777"/>
    </source>
</evidence>
<keyword evidence="8 11" id="KW-0067">ATP-binding</keyword>
<keyword evidence="5 11" id="KW-0545">Nucleotide biosynthesis</keyword>
<dbReference type="Proteomes" id="UP000512167">
    <property type="component" value="Chromosome"/>
</dbReference>
<dbReference type="InterPro" id="IPR018094">
    <property type="entry name" value="Thymidylate_kinase"/>
</dbReference>
<dbReference type="AlphaFoldDB" id="A0A7L6N6V0"/>
<evidence type="ECO:0000313" key="13">
    <source>
        <dbReference type="EMBL" id="QLY40977.1"/>
    </source>
</evidence>
<evidence type="ECO:0000259" key="12">
    <source>
        <dbReference type="Pfam" id="PF02223"/>
    </source>
</evidence>
<evidence type="ECO:0000256" key="9">
    <source>
        <dbReference type="ARBA" id="ARBA00048743"/>
    </source>
</evidence>
<evidence type="ECO:0000313" key="14">
    <source>
        <dbReference type="Proteomes" id="UP000512167"/>
    </source>
</evidence>
<comment type="similarity">
    <text evidence="1 11">Belongs to the thymidylate kinase family.</text>
</comment>
<dbReference type="Gene3D" id="3.40.50.300">
    <property type="entry name" value="P-loop containing nucleotide triphosphate hydrolases"/>
    <property type="match status" value="1"/>
</dbReference>
<organism evidence="13 14">
    <name type="scientific">Hujiaoplasma nucleasis</name>
    <dbReference type="NCBI Taxonomy" id="2725268"/>
    <lineage>
        <taxon>Bacteria</taxon>
        <taxon>Bacillati</taxon>
        <taxon>Mycoplasmatota</taxon>
        <taxon>Mollicutes</taxon>
        <taxon>Candidatus Izemoplasmatales</taxon>
        <taxon>Hujiaoplasmataceae</taxon>
        <taxon>Hujiaoplasma</taxon>
    </lineage>
</organism>
<keyword evidence="4 11" id="KW-0808">Transferase</keyword>
<evidence type="ECO:0000256" key="8">
    <source>
        <dbReference type="ARBA" id="ARBA00022840"/>
    </source>
</evidence>
<dbReference type="CDD" id="cd01672">
    <property type="entry name" value="TMPK"/>
    <property type="match status" value="1"/>
</dbReference>
<comment type="catalytic activity">
    <reaction evidence="9 11">
        <text>dTMP + ATP = dTDP + ADP</text>
        <dbReference type="Rhea" id="RHEA:13517"/>
        <dbReference type="ChEBI" id="CHEBI:30616"/>
        <dbReference type="ChEBI" id="CHEBI:58369"/>
        <dbReference type="ChEBI" id="CHEBI:63528"/>
        <dbReference type="ChEBI" id="CHEBI:456216"/>
        <dbReference type="EC" id="2.7.4.9"/>
    </reaction>
</comment>
<dbReference type="FunFam" id="3.40.50.300:FF:000225">
    <property type="entry name" value="Thymidylate kinase"/>
    <property type="match status" value="1"/>
</dbReference>
<dbReference type="Pfam" id="PF02223">
    <property type="entry name" value="Thymidylate_kin"/>
    <property type="match status" value="1"/>
</dbReference>
<evidence type="ECO:0000256" key="5">
    <source>
        <dbReference type="ARBA" id="ARBA00022727"/>
    </source>
</evidence>
<accession>A0A7L6N6V0</accession>
<dbReference type="RefSeq" id="WP_376739687.1">
    <property type="nucleotide sequence ID" value="NZ_CP051151.1"/>
</dbReference>
<dbReference type="GO" id="GO:0006233">
    <property type="term" value="P:dTDP biosynthetic process"/>
    <property type="evidence" value="ECO:0007669"/>
    <property type="project" value="InterPro"/>
</dbReference>
<dbReference type="HAMAP" id="MF_00165">
    <property type="entry name" value="Thymidylate_kinase"/>
    <property type="match status" value="1"/>
</dbReference>
<name>A0A7L6N6V0_9MOLU</name>
<dbReference type="KEGG" id="tbk:HF295_05440"/>
<gene>
    <name evidence="11" type="primary">tmk</name>
    <name evidence="13" type="ORF">HF295_05440</name>
</gene>
<dbReference type="GO" id="GO:0006235">
    <property type="term" value="P:dTTP biosynthetic process"/>
    <property type="evidence" value="ECO:0007669"/>
    <property type="project" value="UniProtKB-UniRule"/>
</dbReference>
<dbReference type="GO" id="GO:0004798">
    <property type="term" value="F:dTMP kinase activity"/>
    <property type="evidence" value="ECO:0007669"/>
    <property type="project" value="UniProtKB-UniRule"/>
</dbReference>
<keyword evidence="6 11" id="KW-0547">Nucleotide-binding</keyword>
<dbReference type="InterPro" id="IPR039430">
    <property type="entry name" value="Thymidylate_kin-like_dom"/>
</dbReference>
<proteinExistence type="inferred from homology"/>
<reference evidence="13 14" key="1">
    <citation type="submission" date="2020-04" db="EMBL/GenBank/DDBJ databases">
        <authorList>
            <person name="Zheng R.K."/>
            <person name="Sun C.M."/>
        </authorList>
    </citation>
    <scope>NUCLEOTIDE SEQUENCE [LARGE SCALE GENOMIC DNA]</scope>
    <source>
        <strain evidence="14">zrk29</strain>
    </source>
</reference>
<dbReference type="GO" id="GO:0005829">
    <property type="term" value="C:cytosol"/>
    <property type="evidence" value="ECO:0007669"/>
    <property type="project" value="TreeGrafter"/>
</dbReference>
<dbReference type="InterPro" id="IPR027417">
    <property type="entry name" value="P-loop_NTPase"/>
</dbReference>
<keyword evidence="7 11" id="KW-0418">Kinase</keyword>
<feature type="domain" description="Thymidylate kinase-like" evidence="12">
    <location>
        <begin position="8"/>
        <end position="197"/>
    </location>
</feature>
<protein>
    <recommendedName>
        <fullName evidence="3 11">Thymidylate kinase</fullName>
        <ecNumber evidence="2 11">2.7.4.9</ecNumber>
    </recommendedName>
    <alternativeName>
        <fullName evidence="11">dTMP kinase</fullName>
    </alternativeName>
</protein>
<comment type="function">
    <text evidence="10 11">Phosphorylation of dTMP to form dTDP in both de novo and salvage pathways of dTTP synthesis.</text>
</comment>
<evidence type="ECO:0000256" key="2">
    <source>
        <dbReference type="ARBA" id="ARBA00012980"/>
    </source>
</evidence>
<dbReference type="EC" id="2.7.4.9" evidence="2 11"/>
<evidence type="ECO:0000256" key="4">
    <source>
        <dbReference type="ARBA" id="ARBA00022679"/>
    </source>
</evidence>
<evidence type="ECO:0000256" key="3">
    <source>
        <dbReference type="ARBA" id="ARBA00017144"/>
    </source>
</evidence>
<dbReference type="PANTHER" id="PTHR10344:SF4">
    <property type="entry name" value="UMP-CMP KINASE 2, MITOCHONDRIAL"/>
    <property type="match status" value="1"/>
</dbReference>
<dbReference type="PANTHER" id="PTHR10344">
    <property type="entry name" value="THYMIDYLATE KINASE"/>
    <property type="match status" value="1"/>
</dbReference>
<dbReference type="EMBL" id="CP051151">
    <property type="protein sequence ID" value="QLY40977.1"/>
    <property type="molecule type" value="Genomic_DNA"/>
</dbReference>
<dbReference type="GO" id="GO:0006227">
    <property type="term" value="P:dUDP biosynthetic process"/>
    <property type="evidence" value="ECO:0007669"/>
    <property type="project" value="TreeGrafter"/>
</dbReference>